<accession>A0AA37UQX4</accession>
<dbReference type="EMBL" id="BSUM01000001">
    <property type="protein sequence ID" value="GMA30923.1"/>
    <property type="molecule type" value="Genomic_DNA"/>
</dbReference>
<reference evidence="1" key="2">
    <citation type="submission" date="2023-02" db="EMBL/GenBank/DDBJ databases">
        <authorList>
            <person name="Sun Q."/>
            <person name="Mori K."/>
        </authorList>
    </citation>
    <scope>NUCLEOTIDE SEQUENCE</scope>
    <source>
        <strain evidence="1">NBRC 112290</strain>
    </source>
</reference>
<sequence>MSVLLTFQPGRQSMVEQVALYDEVLRRPGVGVALEPAWRLQPGEVPGSGSGVVAADEVNAVVDHLAALTDEAALPPKMLLVRMANPGSVTDVGGIEADRVQVGVVLEVNGAGVTAPADPADPAAPAAVTPADVWGAGTALPWGPSQGRGWWGWGQGRNAVGITELQALVPAPVVVTSP</sequence>
<keyword evidence="2" id="KW-1185">Reference proteome</keyword>
<comment type="caution">
    <text evidence="1">The sequence shown here is derived from an EMBL/GenBank/DDBJ whole genome shotgun (WGS) entry which is preliminary data.</text>
</comment>
<evidence type="ECO:0000313" key="1">
    <source>
        <dbReference type="EMBL" id="GMA30923.1"/>
    </source>
</evidence>
<organism evidence="1 2">
    <name type="scientific">Litorihabitans aurantiacus</name>
    <dbReference type="NCBI Taxonomy" id="1930061"/>
    <lineage>
        <taxon>Bacteria</taxon>
        <taxon>Bacillati</taxon>
        <taxon>Actinomycetota</taxon>
        <taxon>Actinomycetes</taxon>
        <taxon>Micrococcales</taxon>
        <taxon>Beutenbergiaceae</taxon>
        <taxon>Litorihabitans</taxon>
    </lineage>
</organism>
<gene>
    <name evidence="1" type="ORF">GCM10025875_09150</name>
</gene>
<reference evidence="1" key="1">
    <citation type="journal article" date="2014" name="Int. J. Syst. Evol. Microbiol.">
        <title>Complete genome sequence of Corynebacterium casei LMG S-19264T (=DSM 44701T), isolated from a smear-ripened cheese.</title>
        <authorList>
            <consortium name="US DOE Joint Genome Institute (JGI-PGF)"/>
            <person name="Walter F."/>
            <person name="Albersmeier A."/>
            <person name="Kalinowski J."/>
            <person name="Ruckert C."/>
        </authorList>
    </citation>
    <scope>NUCLEOTIDE SEQUENCE</scope>
    <source>
        <strain evidence="1">NBRC 112290</strain>
    </source>
</reference>
<evidence type="ECO:0000313" key="2">
    <source>
        <dbReference type="Proteomes" id="UP001157161"/>
    </source>
</evidence>
<dbReference type="RefSeq" id="WP_284249696.1">
    <property type="nucleotide sequence ID" value="NZ_BSUM01000001.1"/>
</dbReference>
<name>A0AA37UQX4_9MICO</name>
<dbReference type="Proteomes" id="UP001157161">
    <property type="component" value="Unassembled WGS sequence"/>
</dbReference>
<dbReference type="AlphaFoldDB" id="A0AA37UQX4"/>
<protein>
    <submittedName>
        <fullName evidence="1">Uncharacterized protein</fullName>
    </submittedName>
</protein>
<proteinExistence type="predicted"/>